<gene>
    <name evidence="5" type="ORF">KY5_1212</name>
</gene>
<evidence type="ECO:0000256" key="2">
    <source>
        <dbReference type="ARBA" id="ARBA00022630"/>
    </source>
</evidence>
<dbReference type="Gene3D" id="3.50.50.60">
    <property type="entry name" value="FAD/NAD(P)-binding domain"/>
    <property type="match status" value="2"/>
</dbReference>
<name>A0A291Q391_9ACTN</name>
<dbReference type="RefSeq" id="WP_098241237.1">
    <property type="nucleotide sequence ID" value="NZ_CP022685.1"/>
</dbReference>
<evidence type="ECO:0000256" key="3">
    <source>
        <dbReference type="ARBA" id="ARBA00022827"/>
    </source>
</evidence>
<dbReference type="GO" id="GO:0071949">
    <property type="term" value="F:FAD binding"/>
    <property type="evidence" value="ECO:0007669"/>
    <property type="project" value="InterPro"/>
</dbReference>
<dbReference type="KEGG" id="sfk:KY5_1212"/>
<dbReference type="AlphaFoldDB" id="A0A291Q391"/>
<proteinExistence type="predicted"/>
<dbReference type="Gene3D" id="3.30.70.2450">
    <property type="match status" value="1"/>
</dbReference>
<keyword evidence="5" id="KW-0560">Oxidoreductase</keyword>
<evidence type="ECO:0000313" key="5">
    <source>
        <dbReference type="EMBL" id="ATL26230.1"/>
    </source>
</evidence>
<protein>
    <submittedName>
        <fullName evidence="5">Putative monooxygenase</fullName>
    </submittedName>
</protein>
<accession>A0A291Q391</accession>
<reference evidence="5 6" key="1">
    <citation type="submission" date="2017-08" db="EMBL/GenBank/DDBJ databases">
        <title>Complete Genome Sequence of Streptomyces formicae KY5, the formicamycin producer.</title>
        <authorList>
            <person name="Holmes N.A."/>
            <person name="Devine R."/>
            <person name="Qin Z."/>
            <person name="Seipke R.F."/>
            <person name="Wilkinson B."/>
            <person name="Hutchings M.I."/>
        </authorList>
    </citation>
    <scope>NUCLEOTIDE SEQUENCE [LARGE SCALE GENOMIC DNA]</scope>
    <source>
        <strain evidence="5 6">KY5</strain>
    </source>
</reference>
<dbReference type="PRINTS" id="PR00420">
    <property type="entry name" value="RNGMNOXGNASE"/>
</dbReference>
<keyword evidence="5" id="KW-0503">Monooxygenase</keyword>
<feature type="domain" description="FAD-binding" evidence="4">
    <location>
        <begin position="4"/>
        <end position="331"/>
    </location>
</feature>
<keyword evidence="3" id="KW-0274">FAD</keyword>
<dbReference type="SUPFAM" id="SSF51905">
    <property type="entry name" value="FAD/NAD(P)-binding domain"/>
    <property type="match status" value="1"/>
</dbReference>
<evidence type="ECO:0000256" key="1">
    <source>
        <dbReference type="ARBA" id="ARBA00001974"/>
    </source>
</evidence>
<dbReference type="InterPro" id="IPR036188">
    <property type="entry name" value="FAD/NAD-bd_sf"/>
</dbReference>
<dbReference type="Pfam" id="PF01494">
    <property type="entry name" value="FAD_binding_3"/>
    <property type="match status" value="1"/>
</dbReference>
<dbReference type="InterPro" id="IPR002938">
    <property type="entry name" value="FAD-bd"/>
</dbReference>
<organism evidence="5 6">
    <name type="scientific">Streptomyces formicae</name>
    <dbReference type="NCBI Taxonomy" id="1616117"/>
    <lineage>
        <taxon>Bacteria</taxon>
        <taxon>Bacillati</taxon>
        <taxon>Actinomycetota</taxon>
        <taxon>Actinomycetes</taxon>
        <taxon>Kitasatosporales</taxon>
        <taxon>Streptomycetaceae</taxon>
        <taxon>Streptomyces</taxon>
    </lineage>
</organism>
<dbReference type="Pfam" id="PF21274">
    <property type="entry name" value="Rng_hyd_C"/>
    <property type="match status" value="1"/>
</dbReference>
<dbReference type="GO" id="GO:0016709">
    <property type="term" value="F:oxidoreductase activity, acting on paired donors, with incorporation or reduction of molecular oxygen, NAD(P)H as one donor, and incorporation of one atom of oxygen"/>
    <property type="evidence" value="ECO:0007669"/>
    <property type="project" value="UniProtKB-ARBA"/>
</dbReference>
<sequence>MERTVVIAGGGPAGLMLAAELGLAGVDAVVLEKLPEPPGWSRALGLHWGSIEALNQRGLAAPVFEYQQIKYFGFGMLRFSGLSGDLVPRRVPQRRIEQLLEERVNALAGVELRRGHAVVGMEQDADGVTVRVSGEDGEYDIRASYLVGCDGGGSTVRKLAGIGFPGTASTTNGITGDLRVPVELQERWDPQLRERGLFAYIPLDGELVRVTAAEFRTEPASRDVPPTLAELTTLVERIVGEAPPLGEAVMLSRFGSATRQAEKYREGRVFLVGDAVHIHFPIGGQGLNTSIQDALNLGWKLAAEIQGWAPPGLLDTYQAERHPIGERVCMNTRAQLTLMEQPQEMTPLREMFGELLALDEVSEHLIHMMSGVDIRYPMRAAGDATEDAAPEHPLTGLRVPNAALLTPAGPTDVARTLHGGRGVLYDLSGGEAVLPDVSALKSRVDTVAAEPVTEIDAPALLVRPDGYIAWAGSPEDDAAGLDAALRTWFGAPAA</sequence>
<dbReference type="InterPro" id="IPR050641">
    <property type="entry name" value="RIFMO-like"/>
</dbReference>
<dbReference type="EMBL" id="CP022685">
    <property type="protein sequence ID" value="ATL26230.1"/>
    <property type="molecule type" value="Genomic_DNA"/>
</dbReference>
<keyword evidence="6" id="KW-1185">Reference proteome</keyword>
<dbReference type="Gene3D" id="3.40.30.120">
    <property type="match status" value="1"/>
</dbReference>
<dbReference type="Proteomes" id="UP000221011">
    <property type="component" value="Chromosome"/>
</dbReference>
<evidence type="ECO:0000259" key="4">
    <source>
        <dbReference type="Pfam" id="PF01494"/>
    </source>
</evidence>
<dbReference type="PANTHER" id="PTHR43004:SF19">
    <property type="entry name" value="BINDING MONOOXYGENASE, PUTATIVE (JCVI)-RELATED"/>
    <property type="match status" value="1"/>
</dbReference>
<dbReference type="PANTHER" id="PTHR43004">
    <property type="entry name" value="TRK SYSTEM POTASSIUM UPTAKE PROTEIN"/>
    <property type="match status" value="1"/>
</dbReference>
<comment type="cofactor">
    <cofactor evidence="1">
        <name>FAD</name>
        <dbReference type="ChEBI" id="CHEBI:57692"/>
    </cofactor>
</comment>
<keyword evidence="2" id="KW-0285">Flavoprotein</keyword>
<evidence type="ECO:0000313" key="6">
    <source>
        <dbReference type="Proteomes" id="UP000221011"/>
    </source>
</evidence>